<evidence type="ECO:0000256" key="1">
    <source>
        <dbReference type="ARBA" id="ARBA00001526"/>
    </source>
</evidence>
<accession>A0A2P1PXD6</accession>
<dbReference type="InterPro" id="IPR001466">
    <property type="entry name" value="Beta-lactam-related"/>
</dbReference>
<keyword evidence="8" id="KW-0472">Membrane</keyword>
<evidence type="ECO:0000256" key="6">
    <source>
        <dbReference type="RuleBase" id="RU361140"/>
    </source>
</evidence>
<evidence type="ECO:0000313" key="12">
    <source>
        <dbReference type="Proteomes" id="UP000241074"/>
    </source>
</evidence>
<evidence type="ECO:0000256" key="7">
    <source>
        <dbReference type="SAM" id="MobiDB-lite"/>
    </source>
</evidence>
<name>A0A2P1PXD6_9GAMM</name>
<comment type="similarity">
    <text evidence="2 6">Belongs to the class-C beta-lactamase family.</text>
</comment>
<dbReference type="InterPro" id="IPR050491">
    <property type="entry name" value="AmpC-like"/>
</dbReference>
<dbReference type="GO" id="GO:0030288">
    <property type="term" value="C:outer membrane-bounded periplasmic space"/>
    <property type="evidence" value="ECO:0007669"/>
    <property type="project" value="InterPro"/>
</dbReference>
<feature type="domain" description="Beta-lactamase-related" evidence="9">
    <location>
        <begin position="106"/>
        <end position="403"/>
    </location>
</feature>
<dbReference type="EC" id="3.5.2.6" evidence="3 6"/>
<dbReference type="PANTHER" id="PTHR46825">
    <property type="entry name" value="D-ALANYL-D-ALANINE-CARBOXYPEPTIDASE/ENDOPEPTIDASE AMPH"/>
    <property type="match status" value="1"/>
</dbReference>
<evidence type="ECO:0000256" key="5">
    <source>
        <dbReference type="ARBA" id="ARBA00023251"/>
    </source>
</evidence>
<dbReference type="SUPFAM" id="SSF56601">
    <property type="entry name" value="beta-lactamase/transpeptidase-like"/>
    <property type="match status" value="1"/>
</dbReference>
<feature type="transmembrane region" description="Helical" evidence="8">
    <location>
        <begin position="66"/>
        <end position="87"/>
    </location>
</feature>
<evidence type="ECO:0000259" key="9">
    <source>
        <dbReference type="Pfam" id="PF00144"/>
    </source>
</evidence>
<feature type="domain" description="Peptidase S12 Pab87-related C-terminal" evidence="10">
    <location>
        <begin position="524"/>
        <end position="601"/>
    </location>
</feature>
<dbReference type="PROSITE" id="PS00336">
    <property type="entry name" value="BETA_LACTAMASE_C"/>
    <property type="match status" value="1"/>
</dbReference>
<evidence type="ECO:0000256" key="2">
    <source>
        <dbReference type="ARBA" id="ARBA00007840"/>
    </source>
</evidence>
<dbReference type="GO" id="GO:0008800">
    <property type="term" value="F:beta-lactamase activity"/>
    <property type="evidence" value="ECO:0007669"/>
    <property type="project" value="UniProtKB-UniRule"/>
</dbReference>
<protein>
    <recommendedName>
        <fullName evidence="3 6">Beta-lactamase</fullName>
        <ecNumber evidence="3 6">3.5.2.6</ecNumber>
    </recommendedName>
</protein>
<dbReference type="Pfam" id="PF00144">
    <property type="entry name" value="Beta-lactamase"/>
    <property type="match status" value="1"/>
</dbReference>
<dbReference type="AlphaFoldDB" id="A0A2P1PXD6"/>
<dbReference type="EMBL" id="CP027860">
    <property type="protein sequence ID" value="AVP99513.1"/>
    <property type="molecule type" value="Genomic_DNA"/>
</dbReference>
<evidence type="ECO:0000259" key="10">
    <source>
        <dbReference type="Pfam" id="PF11954"/>
    </source>
</evidence>
<dbReference type="Proteomes" id="UP000241074">
    <property type="component" value="Chromosome"/>
</dbReference>
<keyword evidence="12" id="KW-1185">Reference proteome</keyword>
<feature type="compositionally biased region" description="Polar residues" evidence="7">
    <location>
        <begin position="1"/>
        <end position="46"/>
    </location>
</feature>
<proteinExistence type="inferred from homology"/>
<keyword evidence="5 6" id="KW-0046">Antibiotic resistance</keyword>
<evidence type="ECO:0000256" key="3">
    <source>
        <dbReference type="ARBA" id="ARBA00012865"/>
    </source>
</evidence>
<dbReference type="OrthoDB" id="119951at2"/>
<gene>
    <name evidence="11" type="ORF">C7S18_21085</name>
</gene>
<feature type="region of interest" description="Disordered" evidence="7">
    <location>
        <begin position="1"/>
        <end position="59"/>
    </location>
</feature>
<dbReference type="InterPro" id="IPR001586">
    <property type="entry name" value="Beta-lactam_class-C_AS"/>
</dbReference>
<keyword evidence="8" id="KW-0812">Transmembrane</keyword>
<keyword evidence="8" id="KW-1133">Transmembrane helix</keyword>
<evidence type="ECO:0000256" key="8">
    <source>
        <dbReference type="SAM" id="Phobius"/>
    </source>
</evidence>
<dbReference type="GO" id="GO:0046677">
    <property type="term" value="P:response to antibiotic"/>
    <property type="evidence" value="ECO:0007669"/>
    <property type="project" value="UniProtKB-UniRule"/>
</dbReference>
<dbReference type="GO" id="GO:0017001">
    <property type="term" value="P:antibiotic catabolic process"/>
    <property type="evidence" value="ECO:0007669"/>
    <property type="project" value="InterPro"/>
</dbReference>
<evidence type="ECO:0000313" key="11">
    <source>
        <dbReference type="EMBL" id="AVP99513.1"/>
    </source>
</evidence>
<organism evidence="11 12">
    <name type="scientific">Ahniella affigens</name>
    <dbReference type="NCBI Taxonomy" id="2021234"/>
    <lineage>
        <taxon>Bacteria</taxon>
        <taxon>Pseudomonadati</taxon>
        <taxon>Pseudomonadota</taxon>
        <taxon>Gammaproteobacteria</taxon>
        <taxon>Lysobacterales</taxon>
        <taxon>Rhodanobacteraceae</taxon>
        <taxon>Ahniella</taxon>
    </lineage>
</organism>
<evidence type="ECO:0000256" key="4">
    <source>
        <dbReference type="ARBA" id="ARBA00022801"/>
    </source>
</evidence>
<sequence>MTRRALNSSNSGSGTSARAKTSGALGSSQPESGGSSAETRVSSQTPAGEGRDPHHRHHHNGMMETLTMRPILLTFALAAMALVTFAADAEPLSIDAILSARFDGDRSGACVLAAQIDGDRVETGKVCADPERARNWNADTSFEIGSISKTFNGLMLAQAVAAGTISLDDPIAKHLPKRTNVPTFDGQPIRIRHLLTHTAGLPSLPLRFAPKKPDNPYADLSDAVLIGSLADLKLSAAPGTNWAYSNWGAMLLSHILAHHAKTDYPTAMQKTLFEPIGMTSASLGGKRKGVKLADGHLSSGAPTAHWDFPDTMGGVGAVRASLHDLIAYAKAELHPDSVPALSAALTESQELLSTSAPQMAWGWIVRDTDGGRRYAHEGGTGGFSSLLMFEPKRGRATIVLSDAALTDVGGLGQVAMAIDQGTTEGLAPRREIAADAELLKALTGDWLISGALPAKLWVNDGNLVLQAQGQSAFELGHDSAGAFFVRPVDAVLVPVKAEDGTYSLRLHQGGGVVPVTRVKAPEQVVTLDAAALAAYVGKYPLAPNFVLSVFVDQGQLMAQATGQGAFALTPEGQDVFTARAFGIEIQFNRAVDGSVKSLNLKQGGANTPAEKQ</sequence>
<keyword evidence="4 6" id="KW-0378">Hydrolase</keyword>
<dbReference type="InterPro" id="IPR012338">
    <property type="entry name" value="Beta-lactam/transpept-like"/>
</dbReference>
<dbReference type="Pfam" id="PF11954">
    <property type="entry name" value="DUF3471"/>
    <property type="match status" value="1"/>
</dbReference>
<comment type="catalytic activity">
    <reaction evidence="1 6">
        <text>a beta-lactam + H2O = a substituted beta-amino acid</text>
        <dbReference type="Rhea" id="RHEA:20401"/>
        <dbReference type="ChEBI" id="CHEBI:15377"/>
        <dbReference type="ChEBI" id="CHEBI:35627"/>
        <dbReference type="ChEBI" id="CHEBI:140347"/>
        <dbReference type="EC" id="3.5.2.6"/>
    </reaction>
</comment>
<dbReference type="Gene3D" id="3.40.710.10">
    <property type="entry name" value="DD-peptidase/beta-lactamase superfamily"/>
    <property type="match status" value="1"/>
</dbReference>
<reference evidence="11 12" key="2">
    <citation type="submission" date="2018-03" db="EMBL/GenBank/DDBJ databases">
        <authorList>
            <person name="Keele B.F."/>
        </authorList>
    </citation>
    <scope>NUCLEOTIDE SEQUENCE [LARGE SCALE GENOMIC DNA]</scope>
    <source>
        <strain evidence="11 12">D13</strain>
    </source>
</reference>
<dbReference type="InterPro" id="IPR021860">
    <property type="entry name" value="Peptidase_S12_Pab87-rel_C"/>
</dbReference>
<reference evidence="11 12" key="1">
    <citation type="submission" date="2018-03" db="EMBL/GenBank/DDBJ databases">
        <title>Ahniella affigens gen. nov., sp. nov., a gammaproteobacterium isolated from sandy soil near a stream.</title>
        <authorList>
            <person name="Ko Y."/>
            <person name="Kim J.-H."/>
        </authorList>
    </citation>
    <scope>NUCLEOTIDE SEQUENCE [LARGE SCALE GENOMIC DNA]</scope>
    <source>
        <strain evidence="11 12">D13</strain>
    </source>
</reference>
<dbReference type="KEGG" id="xba:C7S18_21085"/>
<dbReference type="PANTHER" id="PTHR46825:SF8">
    <property type="entry name" value="BETA-LACTAMASE-RELATED"/>
    <property type="match status" value="1"/>
</dbReference>